<dbReference type="InterPro" id="IPR029058">
    <property type="entry name" value="AB_hydrolase_fold"/>
</dbReference>
<gene>
    <name evidence="2" type="ORF">JQS43_22270</name>
</gene>
<dbReference type="EMBL" id="CP070499">
    <property type="protein sequence ID" value="QSB14210.1"/>
    <property type="molecule type" value="Genomic_DNA"/>
</dbReference>
<keyword evidence="3" id="KW-1185">Reference proteome</keyword>
<dbReference type="InterPro" id="IPR050266">
    <property type="entry name" value="AB_hydrolase_sf"/>
</dbReference>
<dbReference type="SUPFAM" id="SSF53474">
    <property type="entry name" value="alpha/beta-Hydrolases"/>
    <property type="match status" value="1"/>
</dbReference>
<dbReference type="GO" id="GO:0016787">
    <property type="term" value="F:hydrolase activity"/>
    <property type="evidence" value="ECO:0007669"/>
    <property type="project" value="UniProtKB-KW"/>
</dbReference>
<name>A0A895YJA9_9ACTN</name>
<dbReference type="Pfam" id="PF12697">
    <property type="entry name" value="Abhydrolase_6"/>
    <property type="match status" value="1"/>
</dbReference>
<organism evidence="2 3">
    <name type="scientific">Natronosporangium hydrolyticum</name>
    <dbReference type="NCBI Taxonomy" id="2811111"/>
    <lineage>
        <taxon>Bacteria</taxon>
        <taxon>Bacillati</taxon>
        <taxon>Actinomycetota</taxon>
        <taxon>Actinomycetes</taxon>
        <taxon>Micromonosporales</taxon>
        <taxon>Micromonosporaceae</taxon>
        <taxon>Natronosporangium</taxon>
    </lineage>
</organism>
<dbReference type="KEGG" id="nhy:JQS43_22270"/>
<dbReference type="PANTHER" id="PTHR43798">
    <property type="entry name" value="MONOACYLGLYCEROL LIPASE"/>
    <property type="match status" value="1"/>
</dbReference>
<evidence type="ECO:0000313" key="2">
    <source>
        <dbReference type="EMBL" id="QSB14210.1"/>
    </source>
</evidence>
<feature type="domain" description="AB hydrolase-1" evidence="1">
    <location>
        <begin position="24"/>
        <end position="226"/>
    </location>
</feature>
<dbReference type="RefSeq" id="WP_239676329.1">
    <property type="nucleotide sequence ID" value="NZ_CP070499.1"/>
</dbReference>
<dbReference type="PRINTS" id="PR00111">
    <property type="entry name" value="ABHYDROLASE"/>
</dbReference>
<dbReference type="Proteomes" id="UP000662857">
    <property type="component" value="Chromosome"/>
</dbReference>
<dbReference type="InterPro" id="IPR000073">
    <property type="entry name" value="AB_hydrolase_1"/>
</dbReference>
<dbReference type="AlphaFoldDB" id="A0A895YJA9"/>
<accession>A0A895YJA9</accession>
<sequence length="253" mass="26678">MSNHLDLGNVHLWYDEQGSGPPAVLMHGGFSDSRDFAGNLDTLASRHRLLLPDRRGHGRTADVAGPITIENMAADMVEFIEQVVDGPTALVGYSAGASVALWVAAHRPDLVSSLVMISGAYDPAGLIIRPDAEGEWPPQVIAAYAEVSPDGEAHFPVIAKKIAASVDQGSPLTTTDLGRVTCPSLVMAADDDIVTLEHTIELYRALPAGHLAIVPGASHLLLHEHPGHCTQLIGAFLAGERGPRFMPVSRGGG</sequence>
<dbReference type="Gene3D" id="3.40.50.1820">
    <property type="entry name" value="alpha/beta hydrolase"/>
    <property type="match status" value="1"/>
</dbReference>
<keyword evidence="2" id="KW-0378">Hydrolase</keyword>
<reference evidence="2" key="1">
    <citation type="submission" date="2021-02" db="EMBL/GenBank/DDBJ databases">
        <title>Natrosporangium hydrolyticum gen. nov., sp. nov, a haloalkaliphilic actinobacterium from a soda solonchak soil.</title>
        <authorList>
            <person name="Sorokin D.Y."/>
            <person name="Khijniak T.V."/>
            <person name="Zakharycheva A.P."/>
            <person name="Boueva O.V."/>
            <person name="Ariskina E.V."/>
            <person name="Hahnke R.L."/>
            <person name="Bunk B."/>
            <person name="Sproer C."/>
            <person name="Schumann P."/>
            <person name="Evtushenko L.I."/>
            <person name="Kublanov I.V."/>
        </authorList>
    </citation>
    <scope>NUCLEOTIDE SEQUENCE</scope>
    <source>
        <strain evidence="2">DSM 106523</strain>
    </source>
</reference>
<evidence type="ECO:0000259" key="1">
    <source>
        <dbReference type="Pfam" id="PF12697"/>
    </source>
</evidence>
<protein>
    <submittedName>
        <fullName evidence="2">Alpha/beta hydrolase</fullName>
    </submittedName>
</protein>
<evidence type="ECO:0000313" key="3">
    <source>
        <dbReference type="Proteomes" id="UP000662857"/>
    </source>
</evidence>
<proteinExistence type="predicted"/>